<comment type="caution">
    <text evidence="2">The sequence shown here is derived from an EMBL/GenBank/DDBJ whole genome shotgun (WGS) entry which is preliminary data.</text>
</comment>
<evidence type="ECO:0000256" key="1">
    <source>
        <dbReference type="SAM" id="Phobius"/>
    </source>
</evidence>
<keyword evidence="1" id="KW-0812">Transmembrane</keyword>
<evidence type="ECO:0008006" key="4">
    <source>
        <dbReference type="Google" id="ProtNLM"/>
    </source>
</evidence>
<sequence>MKFFFIWILGCLFYPYIFDWDTYMASLPWRFAFLGIFVIVSLPFLYLDWRLFKKYNK</sequence>
<accession>A0ABR5PV47</accession>
<dbReference type="EMBL" id="AYZO01000047">
    <property type="protein sequence ID" value="KRN09408.1"/>
    <property type="molecule type" value="Genomic_DNA"/>
</dbReference>
<evidence type="ECO:0000313" key="3">
    <source>
        <dbReference type="Proteomes" id="UP000051521"/>
    </source>
</evidence>
<feature type="transmembrane region" description="Helical" evidence="1">
    <location>
        <begin position="29"/>
        <end position="47"/>
    </location>
</feature>
<reference evidence="2 3" key="1">
    <citation type="journal article" date="2015" name="Genome Announc.">
        <title>Expanding the biotechnology potential of lactobacilli through comparative genomics of 213 strains and associated genera.</title>
        <authorList>
            <person name="Sun Z."/>
            <person name="Harris H.M."/>
            <person name="McCann A."/>
            <person name="Guo C."/>
            <person name="Argimon S."/>
            <person name="Zhang W."/>
            <person name="Yang X."/>
            <person name="Jeffery I.B."/>
            <person name="Cooney J.C."/>
            <person name="Kagawa T.F."/>
            <person name="Liu W."/>
            <person name="Song Y."/>
            <person name="Salvetti E."/>
            <person name="Wrobel A."/>
            <person name="Rasinkangas P."/>
            <person name="Parkhill J."/>
            <person name="Rea M.C."/>
            <person name="O'Sullivan O."/>
            <person name="Ritari J."/>
            <person name="Douillard F.P."/>
            <person name="Paul Ross R."/>
            <person name="Yang R."/>
            <person name="Briner A.E."/>
            <person name="Felis G.E."/>
            <person name="de Vos W.M."/>
            <person name="Barrangou R."/>
            <person name="Klaenhammer T.R."/>
            <person name="Caufield P.W."/>
            <person name="Cui Y."/>
            <person name="Zhang H."/>
            <person name="O'Toole P.W."/>
        </authorList>
    </citation>
    <scope>NUCLEOTIDE SEQUENCE [LARGE SCALE GENOMIC DNA]</scope>
    <source>
        <strain evidence="2 3">DSM 23908</strain>
    </source>
</reference>
<keyword evidence="3" id="KW-1185">Reference proteome</keyword>
<name>A0ABR5PV47_9LACO</name>
<dbReference type="Proteomes" id="UP000051521">
    <property type="component" value="Unassembled WGS sequence"/>
</dbReference>
<evidence type="ECO:0000313" key="2">
    <source>
        <dbReference type="EMBL" id="KRN09408.1"/>
    </source>
</evidence>
<gene>
    <name evidence="2" type="ORF">FC38_GL001422</name>
</gene>
<organism evidence="2 3">
    <name type="scientific">Lactobacillus gigeriorum DSM 23908 = CRBIP 24.85</name>
    <dbReference type="NCBI Taxonomy" id="1423751"/>
    <lineage>
        <taxon>Bacteria</taxon>
        <taxon>Bacillati</taxon>
        <taxon>Bacillota</taxon>
        <taxon>Bacilli</taxon>
        <taxon>Lactobacillales</taxon>
        <taxon>Lactobacillaceae</taxon>
        <taxon>Lactobacillus</taxon>
    </lineage>
</organism>
<keyword evidence="1" id="KW-1133">Transmembrane helix</keyword>
<proteinExistence type="predicted"/>
<keyword evidence="1" id="KW-0472">Membrane</keyword>
<protein>
    <recommendedName>
        <fullName evidence="4">Integral membrane protein</fullName>
    </recommendedName>
</protein>